<dbReference type="EMBL" id="CP002593">
    <property type="protein sequence ID" value="AEA25427.1"/>
    <property type="molecule type" value="Genomic_DNA"/>
</dbReference>
<keyword evidence="4" id="KW-1185">Reference proteome</keyword>
<proteinExistence type="predicted"/>
<reference evidence="3 4" key="1">
    <citation type="journal article" date="2011" name="J. Bacteriol.">
        <title>Genome sequence of the 1,4-dioxane-degrading Pseudonocardia dioxanivorans strain CB1190.</title>
        <authorList>
            <person name="Sales C.M."/>
            <person name="Mahendra S."/>
            <person name="Grostern A."/>
            <person name="Parales R.E."/>
            <person name="Goodwin L.A."/>
            <person name="Woyke T."/>
            <person name="Nolan M."/>
            <person name="Lapidus A."/>
            <person name="Chertkov O."/>
            <person name="Ovchinnikova G."/>
            <person name="Sczyrba A."/>
            <person name="Alvarez-Cohen L."/>
        </authorList>
    </citation>
    <scope>NUCLEOTIDE SEQUENCE [LARGE SCALE GENOMIC DNA]</scope>
    <source>
        <strain evidence="4">ATCC 55486 / DSM 44775 / JCM 13855 / CB1190</strain>
    </source>
</reference>
<dbReference type="GO" id="GO:0005829">
    <property type="term" value="C:cytosol"/>
    <property type="evidence" value="ECO:0007669"/>
    <property type="project" value="TreeGrafter"/>
</dbReference>
<name>F4CVU2_PSEUX</name>
<dbReference type="Proteomes" id="UP000007809">
    <property type="component" value="Chromosome"/>
</dbReference>
<dbReference type="STRING" id="675635.Psed_3233"/>
<evidence type="ECO:0000259" key="2">
    <source>
        <dbReference type="Pfam" id="PF02538"/>
    </source>
</evidence>
<protein>
    <submittedName>
        <fullName evidence="3">Hydantoinase B/oxoprolinase</fullName>
    </submittedName>
</protein>
<dbReference type="HOGENOM" id="CLU_020413_1_0_11"/>
<dbReference type="Pfam" id="PF02538">
    <property type="entry name" value="Hydantoinase_B"/>
    <property type="match status" value="1"/>
</dbReference>
<sequence>MTQENQKTQKTQKTQGAEGTGGTLDGLQLAVLTSRMEQVVRAMANTLARTARSGVINTARDFSCCVLTGDAQLLATAESLPVHVMRGPDLMAAYTAQQHPDLRRGDAYLHNSPYHGNSHAADHCILVPVVDPAGRHRFTVLVKAHQADCGNGTPTTYSTSAVDVYEEGALIFPAVRVQREFTDVDDVIRMCRMRIRVPDQWWGDYLAMVGAARIGEREVEKLAADVGWDELDRYAREWFDFSEQRVAEAIAGLPGGRLTLGGAHDPFPGVPDGVPVSVTVDVDPAAGRVSVDLRDNPDCQPCGLNLTESTSASSALVGVFNSLPVSVPANAGSLRRVEVLLRENCVVGIPRHPASCSVATTNVADRVTNLVQRAIAELGPGVGMAEAGLVQPPAWAVISGVDPRTGGTPFVNQILFPGVTGGPGSPWADGWLTFGHAGNAGMMLRDSVEIDEIHHPIRVAQQRILPDTEGAGAFRGAPGALVEYGPTTAPLTVSYGSDGAVHPAAGAAGGTAGAVARQLLRRADGTLQELPVSGLVELAPGETVVSESCGGGGYGPPRTRDAASVAHDVREGWITPGRAREVYGVAVRDGQVDEAETSRLREGVSEE</sequence>
<dbReference type="GO" id="GO:0017168">
    <property type="term" value="F:5-oxoprolinase (ATP-hydrolyzing) activity"/>
    <property type="evidence" value="ECO:0007669"/>
    <property type="project" value="TreeGrafter"/>
</dbReference>
<dbReference type="PANTHER" id="PTHR11365">
    <property type="entry name" value="5-OXOPROLINASE RELATED"/>
    <property type="match status" value="1"/>
</dbReference>
<dbReference type="OrthoDB" id="102473at2"/>
<feature type="region of interest" description="Disordered" evidence="1">
    <location>
        <begin position="1"/>
        <end position="21"/>
    </location>
</feature>
<accession>F4CVU2</accession>
<feature type="compositionally biased region" description="Low complexity" evidence="1">
    <location>
        <begin position="1"/>
        <end position="17"/>
    </location>
</feature>
<dbReference type="KEGG" id="pdx:Psed_3233"/>
<evidence type="ECO:0000313" key="3">
    <source>
        <dbReference type="EMBL" id="AEA25427.1"/>
    </source>
</evidence>
<gene>
    <name evidence="3" type="ordered locus">Psed_3233</name>
</gene>
<dbReference type="GO" id="GO:0006749">
    <property type="term" value="P:glutathione metabolic process"/>
    <property type="evidence" value="ECO:0007669"/>
    <property type="project" value="TreeGrafter"/>
</dbReference>
<organism evidence="3 4">
    <name type="scientific">Pseudonocardia dioxanivorans (strain ATCC 55486 / DSM 44775 / JCM 13855 / CB1190)</name>
    <dbReference type="NCBI Taxonomy" id="675635"/>
    <lineage>
        <taxon>Bacteria</taxon>
        <taxon>Bacillati</taxon>
        <taxon>Actinomycetota</taxon>
        <taxon>Actinomycetes</taxon>
        <taxon>Pseudonocardiales</taxon>
        <taxon>Pseudonocardiaceae</taxon>
        <taxon>Pseudonocardia</taxon>
    </lineage>
</organism>
<evidence type="ECO:0000256" key="1">
    <source>
        <dbReference type="SAM" id="MobiDB-lite"/>
    </source>
</evidence>
<dbReference type="AlphaFoldDB" id="F4CVU2"/>
<evidence type="ECO:0000313" key="4">
    <source>
        <dbReference type="Proteomes" id="UP000007809"/>
    </source>
</evidence>
<dbReference type="RefSeq" id="WP_013675348.1">
    <property type="nucleotide sequence ID" value="NC_015312.1"/>
</dbReference>
<dbReference type="eggNOG" id="COG0146">
    <property type="taxonomic scope" value="Bacteria"/>
</dbReference>
<dbReference type="InterPro" id="IPR045079">
    <property type="entry name" value="Oxoprolinase-like"/>
</dbReference>
<dbReference type="InterPro" id="IPR003692">
    <property type="entry name" value="Hydantoinase_B"/>
</dbReference>
<dbReference type="PANTHER" id="PTHR11365:SF23">
    <property type="entry name" value="HYPOTHETICAL 5-OXOPROLINASE (EUROFUNG)-RELATED"/>
    <property type="match status" value="1"/>
</dbReference>
<feature type="domain" description="Hydantoinase B/oxoprolinase" evidence="2">
    <location>
        <begin position="25"/>
        <end position="557"/>
    </location>
</feature>